<dbReference type="InParanoid" id="A0A165RB31"/>
<proteinExistence type="predicted"/>
<organism evidence="2 3">
    <name type="scientific">Neolentinus lepideus HHB14362 ss-1</name>
    <dbReference type="NCBI Taxonomy" id="1314782"/>
    <lineage>
        <taxon>Eukaryota</taxon>
        <taxon>Fungi</taxon>
        <taxon>Dikarya</taxon>
        <taxon>Basidiomycota</taxon>
        <taxon>Agaricomycotina</taxon>
        <taxon>Agaricomycetes</taxon>
        <taxon>Gloeophyllales</taxon>
        <taxon>Gloeophyllaceae</taxon>
        <taxon>Neolentinus</taxon>
    </lineage>
</organism>
<sequence length="619" mass="66192">MDIASIANEAASLNNNGEVNGSTGLLKRKRDSLAPLQLPDPVGDVKTGAADANGTAAPASKKPRKSKGNGRTKITVKPDPDAVSEAGSSGSVASVAAQVLASSSRVPSRASSVASEPSPTVPKSSGFKIRIKPLQQQTDRVFHHHGRKPKITPLPSITRSRPKLQRQRKSQKQPKAEAQAETEDAHLSQPSSKVQLTPKTEILSSAKPTPEAESSPMPKSESKPELLPSRPTPPFDVESPSLPPAPPTSPVKKPEPSQPAVLEADSAPQSPSLKSPESQYSSPVTRSHCLYHVISIPRKEDGPRITFMVPGCSLLDKDLITEEAIIDIREATREDEGRAVHDIETLGFDDDLLVVLKALVSGEQHSIFYLPSASEDPSFLNNNRQHFSEASNKGGSSQSTPVSARRKRAPRESVNGGSADHNGRSHTREAASNPASVDGDVVDSRNGSPSGTAESRSEGSSPDSRTADSFGEEDELDQSRLPPKKRKYLSHEGSLTSRPHDAADNDQGPSASASGSHHRDGFEPQLKSVASHRLKPRRSKRLSVDAAAYKPDESSPDDEQEQSTTRRHKRKRLSGRRSTKRGHDTANGVDDSGDRSVKKSRVEEVVSSGKNSDAGSPSS</sequence>
<dbReference type="OrthoDB" id="2804229at2759"/>
<feature type="compositionally biased region" description="Polar residues" evidence="1">
    <location>
        <begin position="11"/>
        <end position="23"/>
    </location>
</feature>
<feature type="compositionally biased region" description="Polar residues" evidence="1">
    <location>
        <begin position="445"/>
        <end position="464"/>
    </location>
</feature>
<feature type="compositionally biased region" description="Low complexity" evidence="1">
    <location>
        <begin position="47"/>
        <end position="60"/>
    </location>
</feature>
<feature type="compositionally biased region" description="Basic and acidic residues" evidence="1">
    <location>
        <begin position="592"/>
        <end position="604"/>
    </location>
</feature>
<feature type="region of interest" description="Disordered" evidence="1">
    <location>
        <begin position="1"/>
        <end position="282"/>
    </location>
</feature>
<feature type="compositionally biased region" description="Basic residues" evidence="1">
    <location>
        <begin position="160"/>
        <end position="172"/>
    </location>
</feature>
<evidence type="ECO:0000313" key="3">
    <source>
        <dbReference type="Proteomes" id="UP000076761"/>
    </source>
</evidence>
<feature type="compositionally biased region" description="Low complexity" evidence="1">
    <location>
        <begin position="83"/>
        <end position="118"/>
    </location>
</feature>
<keyword evidence="3" id="KW-1185">Reference proteome</keyword>
<dbReference type="Proteomes" id="UP000076761">
    <property type="component" value="Unassembled WGS sequence"/>
</dbReference>
<dbReference type="EMBL" id="KV425584">
    <property type="protein sequence ID" value="KZT23558.1"/>
    <property type="molecule type" value="Genomic_DNA"/>
</dbReference>
<feature type="compositionally biased region" description="Polar residues" evidence="1">
    <location>
        <begin position="267"/>
        <end position="282"/>
    </location>
</feature>
<reference evidence="2 3" key="1">
    <citation type="journal article" date="2016" name="Mol. Biol. Evol.">
        <title>Comparative Genomics of Early-Diverging Mushroom-Forming Fungi Provides Insights into the Origins of Lignocellulose Decay Capabilities.</title>
        <authorList>
            <person name="Nagy L.G."/>
            <person name="Riley R."/>
            <person name="Tritt A."/>
            <person name="Adam C."/>
            <person name="Daum C."/>
            <person name="Floudas D."/>
            <person name="Sun H."/>
            <person name="Yadav J.S."/>
            <person name="Pangilinan J."/>
            <person name="Larsson K.H."/>
            <person name="Matsuura K."/>
            <person name="Barry K."/>
            <person name="Labutti K."/>
            <person name="Kuo R."/>
            <person name="Ohm R.A."/>
            <person name="Bhattacharya S.S."/>
            <person name="Shirouzu T."/>
            <person name="Yoshinaga Y."/>
            <person name="Martin F.M."/>
            <person name="Grigoriev I.V."/>
            <person name="Hibbett D.S."/>
        </authorList>
    </citation>
    <scope>NUCLEOTIDE SEQUENCE [LARGE SCALE GENOMIC DNA]</scope>
    <source>
        <strain evidence="2 3">HHB14362 ss-1</strain>
    </source>
</reference>
<dbReference type="AlphaFoldDB" id="A0A165RB31"/>
<feature type="compositionally biased region" description="Polar residues" evidence="1">
    <location>
        <begin position="188"/>
        <end position="207"/>
    </location>
</feature>
<accession>A0A165RB31</accession>
<feature type="compositionally biased region" description="Basic residues" evidence="1">
    <location>
        <begin position="530"/>
        <end position="541"/>
    </location>
</feature>
<evidence type="ECO:0000256" key="1">
    <source>
        <dbReference type="SAM" id="MobiDB-lite"/>
    </source>
</evidence>
<feature type="compositionally biased region" description="Basic residues" evidence="1">
    <location>
        <begin position="565"/>
        <end position="580"/>
    </location>
</feature>
<feature type="compositionally biased region" description="Polar residues" evidence="1">
    <location>
        <begin position="380"/>
        <end position="402"/>
    </location>
</feature>
<name>A0A165RB31_9AGAM</name>
<feature type="region of interest" description="Disordered" evidence="1">
    <location>
        <begin position="380"/>
        <end position="619"/>
    </location>
</feature>
<feature type="compositionally biased region" description="Basic residues" evidence="1">
    <location>
        <begin position="61"/>
        <end position="70"/>
    </location>
</feature>
<evidence type="ECO:0000313" key="2">
    <source>
        <dbReference type="EMBL" id="KZT23558.1"/>
    </source>
</evidence>
<gene>
    <name evidence="2" type="ORF">NEOLEDRAFT_537057</name>
</gene>
<dbReference type="STRING" id="1314782.A0A165RB31"/>
<protein>
    <submittedName>
        <fullName evidence="2">Uncharacterized protein</fullName>
    </submittedName>
</protein>
<feature type="compositionally biased region" description="Polar residues" evidence="1">
    <location>
        <begin position="609"/>
        <end position="619"/>
    </location>
</feature>